<evidence type="ECO:0000313" key="1">
    <source>
        <dbReference type="EMBL" id="MDL4840325.1"/>
    </source>
</evidence>
<gene>
    <name evidence="1" type="ORF">QQS35_07700</name>
</gene>
<reference evidence="1 2" key="1">
    <citation type="submission" date="2023-06" db="EMBL/GenBank/DDBJ databases">
        <title>Aquibacillus rhizosphaerae LR5S19.</title>
        <authorList>
            <person name="Sun J.-Q."/>
        </authorList>
    </citation>
    <scope>NUCLEOTIDE SEQUENCE [LARGE SCALE GENOMIC DNA]</scope>
    <source>
        <strain evidence="1 2">LR5S19</strain>
    </source>
</reference>
<keyword evidence="2" id="KW-1185">Reference proteome</keyword>
<dbReference type="RefSeq" id="WP_285931351.1">
    <property type="nucleotide sequence ID" value="NZ_JASTZU010000027.1"/>
</dbReference>
<name>A0ABT7L6V9_9BACI</name>
<evidence type="ECO:0000313" key="2">
    <source>
        <dbReference type="Proteomes" id="UP001235343"/>
    </source>
</evidence>
<proteinExistence type="predicted"/>
<protein>
    <submittedName>
        <fullName evidence="1">Uncharacterized protein</fullName>
    </submittedName>
</protein>
<organism evidence="1 2">
    <name type="scientific">Aquibacillus rhizosphaerae</name>
    <dbReference type="NCBI Taxonomy" id="3051431"/>
    <lineage>
        <taxon>Bacteria</taxon>
        <taxon>Bacillati</taxon>
        <taxon>Bacillota</taxon>
        <taxon>Bacilli</taxon>
        <taxon>Bacillales</taxon>
        <taxon>Bacillaceae</taxon>
        <taxon>Aquibacillus</taxon>
    </lineage>
</organism>
<comment type="caution">
    <text evidence="1">The sequence shown here is derived from an EMBL/GenBank/DDBJ whole genome shotgun (WGS) entry which is preliminary data.</text>
</comment>
<sequence>MKEQLDPELQEELDLFINSNLIAERVKSLHSVERAENSYEPTFTFGHTFGNFDFTNELDMRIKEVENTQTIGEYIESLYREKEKESPNFLRSVGIKRDYKSKVVNGRIQPSKGKLLCFAIAFELDLEGTEKLLQKAGYTLSKENSVFDLIVSFFIEKGHYYGIDIDIYLEEYDQPTLFSVA</sequence>
<dbReference type="EMBL" id="JASTZU010000027">
    <property type="protein sequence ID" value="MDL4840325.1"/>
    <property type="molecule type" value="Genomic_DNA"/>
</dbReference>
<dbReference type="Proteomes" id="UP001235343">
    <property type="component" value="Unassembled WGS sequence"/>
</dbReference>
<accession>A0ABT7L6V9</accession>